<evidence type="ECO:0000313" key="1">
    <source>
        <dbReference type="EMBL" id="KAK8894006.1"/>
    </source>
</evidence>
<dbReference type="SUPFAM" id="SSF48371">
    <property type="entry name" value="ARM repeat"/>
    <property type="match status" value="1"/>
</dbReference>
<reference evidence="1 2" key="1">
    <citation type="submission" date="2024-04" db="EMBL/GenBank/DDBJ databases">
        <title>Tritrichomonas musculus Genome.</title>
        <authorList>
            <person name="Alves-Ferreira E."/>
            <person name="Grigg M."/>
            <person name="Lorenzi H."/>
            <person name="Galac M."/>
        </authorList>
    </citation>
    <scope>NUCLEOTIDE SEQUENCE [LARGE SCALE GENOMIC DNA]</scope>
    <source>
        <strain evidence="1 2">EAF2021</strain>
    </source>
</reference>
<dbReference type="InterPro" id="IPR016024">
    <property type="entry name" value="ARM-type_fold"/>
</dbReference>
<dbReference type="EMBL" id="JAPFFF010000003">
    <property type="protein sequence ID" value="KAK8894006.1"/>
    <property type="molecule type" value="Genomic_DNA"/>
</dbReference>
<dbReference type="Gene3D" id="1.25.10.10">
    <property type="entry name" value="Leucine-rich Repeat Variant"/>
    <property type="match status" value="1"/>
</dbReference>
<organism evidence="1 2">
    <name type="scientific">Tritrichomonas musculus</name>
    <dbReference type="NCBI Taxonomy" id="1915356"/>
    <lineage>
        <taxon>Eukaryota</taxon>
        <taxon>Metamonada</taxon>
        <taxon>Parabasalia</taxon>
        <taxon>Tritrichomonadida</taxon>
        <taxon>Tritrichomonadidae</taxon>
        <taxon>Tritrichomonas</taxon>
    </lineage>
</organism>
<evidence type="ECO:0000313" key="2">
    <source>
        <dbReference type="Proteomes" id="UP001470230"/>
    </source>
</evidence>
<accession>A0ABR2KT84</accession>
<name>A0ABR2KT84_9EUKA</name>
<sequence>MAASLVSPELFQLERKVDLLHISHYQIIGDVEYHQAIQSLKKAQSDFSSDDPELQKNAIKVFIFVSGKYGFGKGTLPPFFFKRIKELIFGNHASVEVIEISLQLVESIIEMSPWTIESFLKLDFPKVLFDNLKSNAIGIPPDKISFILNAFLEYNTEAYFILKSLGYYKYVLELSTKELPKIDILWVLIAIQSITASQFFDKIDSLHNIVNIAIKYFEMANNTGDLDIMCLTYFLFGRCLASYDILTEPELRAICDPNIIQAAYFLIEKKLMPNIRSVFNYVQNYIYNDENTLKFISMGFVQLFHQIFTLCENDYQIQILDILNNAAVSPFESTLEILKSPIIREYIPGIFETGRLSLKKTAITLVLTLVVKVPLFSQHKLNLNTDPKADEVEYLSGDIIFTLINNIFRSIIDLLISEDDDIIRYCLQVLHHITSEIQVVQPSQAKKILDLFNFDVREALFDISQCNDEISRALSDNVIKSLNYYSSALEKEMAQ</sequence>
<dbReference type="Proteomes" id="UP001470230">
    <property type="component" value="Unassembled WGS sequence"/>
</dbReference>
<gene>
    <name evidence="1" type="ORF">M9Y10_022437</name>
</gene>
<dbReference type="InterPro" id="IPR011989">
    <property type="entry name" value="ARM-like"/>
</dbReference>
<protein>
    <submittedName>
        <fullName evidence="1">Uncharacterized protein</fullName>
    </submittedName>
</protein>
<comment type="caution">
    <text evidence="1">The sequence shown here is derived from an EMBL/GenBank/DDBJ whole genome shotgun (WGS) entry which is preliminary data.</text>
</comment>
<keyword evidence="2" id="KW-1185">Reference proteome</keyword>
<proteinExistence type="predicted"/>